<evidence type="ECO:0000256" key="2">
    <source>
        <dbReference type="ARBA" id="ARBA00009137"/>
    </source>
</evidence>
<evidence type="ECO:0000313" key="10">
    <source>
        <dbReference type="EMBL" id="MAG22049.1"/>
    </source>
</evidence>
<feature type="transmembrane region" description="Helical" evidence="9">
    <location>
        <begin position="243"/>
        <end position="266"/>
    </location>
</feature>
<dbReference type="GO" id="GO:0030001">
    <property type="term" value="P:metal ion transport"/>
    <property type="evidence" value="ECO:0007669"/>
    <property type="project" value="UniProtKB-ARBA"/>
</dbReference>
<dbReference type="PANTHER" id="PTHR32024">
    <property type="entry name" value="TRK SYSTEM POTASSIUM UPTAKE PROTEIN TRKG-RELATED"/>
    <property type="match status" value="1"/>
</dbReference>
<keyword evidence="7" id="KW-0406">Ion transport</keyword>
<feature type="transmembrane region" description="Helical" evidence="9">
    <location>
        <begin position="81"/>
        <end position="102"/>
    </location>
</feature>
<evidence type="ECO:0000256" key="8">
    <source>
        <dbReference type="ARBA" id="ARBA00023136"/>
    </source>
</evidence>
<feature type="transmembrane region" description="Helical" evidence="9">
    <location>
        <begin position="48"/>
        <end position="69"/>
    </location>
</feature>
<feature type="transmembrane region" description="Helical" evidence="9">
    <location>
        <begin position="461"/>
        <end position="487"/>
    </location>
</feature>
<dbReference type="GO" id="GO:0005886">
    <property type="term" value="C:plasma membrane"/>
    <property type="evidence" value="ECO:0007669"/>
    <property type="project" value="UniProtKB-SubCell"/>
</dbReference>
<keyword evidence="5 9" id="KW-0812">Transmembrane</keyword>
<evidence type="ECO:0000256" key="5">
    <source>
        <dbReference type="ARBA" id="ARBA00022692"/>
    </source>
</evidence>
<feature type="transmembrane region" description="Helical" evidence="9">
    <location>
        <begin position="339"/>
        <end position="361"/>
    </location>
</feature>
<evidence type="ECO:0008006" key="12">
    <source>
        <dbReference type="Google" id="ProtNLM"/>
    </source>
</evidence>
<dbReference type="PANTHER" id="PTHR32024:SF2">
    <property type="entry name" value="TRK SYSTEM POTASSIUM UPTAKE PROTEIN TRKG-RELATED"/>
    <property type="match status" value="1"/>
</dbReference>
<evidence type="ECO:0000256" key="1">
    <source>
        <dbReference type="ARBA" id="ARBA00004651"/>
    </source>
</evidence>
<feature type="transmembrane region" description="Helical" evidence="9">
    <location>
        <begin position="143"/>
        <end position="164"/>
    </location>
</feature>
<evidence type="ECO:0000256" key="7">
    <source>
        <dbReference type="ARBA" id="ARBA00023065"/>
    </source>
</evidence>
<evidence type="ECO:0000256" key="4">
    <source>
        <dbReference type="ARBA" id="ARBA00022475"/>
    </source>
</evidence>
<comment type="similarity">
    <text evidence="2">Belongs to the TrkH potassium transport family.</text>
</comment>
<comment type="caution">
    <text evidence="10">The sequence shown here is derived from an EMBL/GenBank/DDBJ whole genome shotgun (WGS) entry which is preliminary data.</text>
</comment>
<organism evidence="10 11">
    <name type="scientific">Candidatus Iainarchaeum sp</name>
    <dbReference type="NCBI Taxonomy" id="3101447"/>
    <lineage>
        <taxon>Archaea</taxon>
        <taxon>Candidatus Iainarchaeota</taxon>
        <taxon>Candidatus Iainarchaeia</taxon>
        <taxon>Candidatus Iainarchaeales</taxon>
        <taxon>Candidatus Iainarchaeaceae</taxon>
        <taxon>Candidatus Iainarchaeum</taxon>
    </lineage>
</organism>
<keyword evidence="4" id="KW-1003">Cell membrane</keyword>
<dbReference type="Proteomes" id="UP000226592">
    <property type="component" value="Unassembled WGS sequence"/>
</dbReference>
<feature type="transmembrane region" description="Helical" evidence="9">
    <location>
        <begin position="191"/>
        <end position="209"/>
    </location>
</feature>
<evidence type="ECO:0000256" key="9">
    <source>
        <dbReference type="SAM" id="Phobius"/>
    </source>
</evidence>
<evidence type="ECO:0000256" key="3">
    <source>
        <dbReference type="ARBA" id="ARBA00022448"/>
    </source>
</evidence>
<dbReference type="InterPro" id="IPR003445">
    <property type="entry name" value="Cat_transpt"/>
</dbReference>
<keyword evidence="6 9" id="KW-1133">Transmembrane helix</keyword>
<feature type="transmembrane region" description="Helical" evidence="9">
    <location>
        <begin position="408"/>
        <end position="427"/>
    </location>
</feature>
<keyword evidence="8 9" id="KW-0472">Membrane</keyword>
<feature type="transmembrane region" description="Helical" evidence="9">
    <location>
        <begin position="20"/>
        <end position="42"/>
    </location>
</feature>
<dbReference type="EMBL" id="NZBU01000005">
    <property type="protein sequence ID" value="MAG22049.1"/>
    <property type="molecule type" value="Genomic_DNA"/>
</dbReference>
<accession>A0A2D6M0Y0</accession>
<evidence type="ECO:0000313" key="11">
    <source>
        <dbReference type="Proteomes" id="UP000226592"/>
    </source>
</evidence>
<sequence length="492" mass="54061">MPSMLIRLGKEDVRVVLRDLGTIMEWSSVTFLAPLVASLFYMEGFRTIAAYILAAGIAFAVGFTLRNAFAPKQETDLKHAFLTAAAFWLLYCAVSALPFVLVQGMSFVDGYFEAMSALTTTGLTLMKFSIDFAPNSLVFWRSFLSWVGGVGIVVLALTGVLTTYSRASKLSYAEGREERIKPNIKNTIKEIWNIYIGLTLVGIVLLYLSDMDLFTAINYSMSAISTTGMDITSQGLVGTYSPWVSLSLIVIMVLGATSFGVHYLVFKKRQFKTLLLDAEFKTLILLGLMAAFMILPKMFLLFGGSLASIEQAFFHTFSAISCGGFSLVTANDVAAWDDFVKLVLIAVMFVGGSAGSTAGGIKISRFIIFVKSIYWRIKEAVLPEKSFFAKKFEGKNLELKQIKEINQFILLWILLLGIGTLVLTLYGNSMADSLFEVVSAQSNAGISTGITNAAMPFGVKIMLIINMWIGRLEIIPILSAIGFMLSLRPSRR</sequence>
<dbReference type="AlphaFoldDB" id="A0A2D6M0Y0"/>
<name>A0A2D6M0Y0_9ARCH</name>
<gene>
    <name evidence="10" type="ORF">CL943_01945</name>
</gene>
<reference evidence="11" key="1">
    <citation type="submission" date="2017-09" db="EMBL/GenBank/DDBJ databases">
        <title>The Reconstruction of 2,631 Draft Metagenome-Assembled Genomes from the Global Oceans.</title>
        <authorList>
            <person name="Tully B.J."/>
            <person name="Graham E.D."/>
            <person name="Heidelberg J.F."/>
        </authorList>
    </citation>
    <scope>NUCLEOTIDE SEQUENCE [LARGE SCALE GENOMIC DNA]</scope>
</reference>
<dbReference type="Pfam" id="PF02386">
    <property type="entry name" value="TrkH"/>
    <property type="match status" value="1"/>
</dbReference>
<dbReference type="GO" id="GO:0008324">
    <property type="term" value="F:monoatomic cation transmembrane transporter activity"/>
    <property type="evidence" value="ECO:0007669"/>
    <property type="project" value="InterPro"/>
</dbReference>
<protein>
    <recommendedName>
        <fullName evidence="12">TrkH family potassium uptake protein</fullName>
    </recommendedName>
</protein>
<keyword evidence="3" id="KW-0813">Transport</keyword>
<comment type="subcellular location">
    <subcellularLocation>
        <location evidence="1">Cell membrane</location>
        <topology evidence="1">Multi-pass membrane protein</topology>
    </subcellularLocation>
</comment>
<proteinExistence type="inferred from homology"/>
<evidence type="ECO:0000256" key="6">
    <source>
        <dbReference type="ARBA" id="ARBA00022989"/>
    </source>
</evidence>